<dbReference type="InterPro" id="IPR003018">
    <property type="entry name" value="GAF"/>
</dbReference>
<evidence type="ECO:0000259" key="1">
    <source>
        <dbReference type="Pfam" id="PF13185"/>
    </source>
</evidence>
<keyword evidence="3" id="KW-1185">Reference proteome</keyword>
<name>A0A841GR44_9BACT</name>
<reference evidence="2 3" key="1">
    <citation type="submission" date="2020-08" db="EMBL/GenBank/DDBJ databases">
        <title>Genomic Encyclopedia of Type Strains, Phase IV (KMG-IV): sequencing the most valuable type-strain genomes for metagenomic binning, comparative biology and taxonomic classification.</title>
        <authorList>
            <person name="Goeker M."/>
        </authorList>
    </citation>
    <scope>NUCLEOTIDE SEQUENCE [LARGE SCALE GENOMIC DNA]</scope>
    <source>
        <strain evidence="2 3">DSM 13481</strain>
    </source>
</reference>
<organism evidence="2 3">
    <name type="scientific">Thermosipho japonicus</name>
    <dbReference type="NCBI Taxonomy" id="90323"/>
    <lineage>
        <taxon>Bacteria</taxon>
        <taxon>Thermotogati</taxon>
        <taxon>Thermotogota</taxon>
        <taxon>Thermotogae</taxon>
        <taxon>Thermotogales</taxon>
        <taxon>Fervidobacteriaceae</taxon>
        <taxon>Thermosipho</taxon>
    </lineage>
</organism>
<protein>
    <submittedName>
        <fullName evidence="2">GAF domain-containing protein</fullName>
    </submittedName>
</protein>
<dbReference type="RefSeq" id="WP_184618675.1">
    <property type="nucleotide sequence ID" value="NZ_JACHEX010000001.1"/>
</dbReference>
<proteinExistence type="predicted"/>
<accession>A0A841GR44</accession>
<dbReference type="Gene3D" id="3.30.450.40">
    <property type="match status" value="1"/>
</dbReference>
<evidence type="ECO:0000313" key="2">
    <source>
        <dbReference type="EMBL" id="MBB6061928.1"/>
    </source>
</evidence>
<dbReference type="AlphaFoldDB" id="A0A841GR44"/>
<dbReference type="EMBL" id="JACHEX010000001">
    <property type="protein sequence ID" value="MBB6061928.1"/>
    <property type="molecule type" value="Genomic_DNA"/>
</dbReference>
<feature type="domain" description="GAF" evidence="1">
    <location>
        <begin position="179"/>
        <end position="300"/>
    </location>
</feature>
<comment type="caution">
    <text evidence="2">The sequence shown here is derived from an EMBL/GenBank/DDBJ whole genome shotgun (WGS) entry which is preliminary data.</text>
</comment>
<dbReference type="Proteomes" id="UP000555828">
    <property type="component" value="Unassembled WGS sequence"/>
</dbReference>
<dbReference type="InterPro" id="IPR029016">
    <property type="entry name" value="GAF-like_dom_sf"/>
</dbReference>
<evidence type="ECO:0000313" key="3">
    <source>
        <dbReference type="Proteomes" id="UP000555828"/>
    </source>
</evidence>
<dbReference type="Pfam" id="PF13185">
    <property type="entry name" value="GAF_2"/>
    <property type="match status" value="1"/>
</dbReference>
<dbReference type="SUPFAM" id="SSF55781">
    <property type="entry name" value="GAF domain-like"/>
    <property type="match status" value="1"/>
</dbReference>
<gene>
    <name evidence="2" type="ORF">HNP65_000350</name>
</gene>
<sequence>MRNIVENHVEEILEILRYDKSQWGEFWSKITNKYKFFKKIEEKLGEINFDSVERRELDKLLNDFREFAKENKDNVTTKIRKNAKELELNKEDFIVFLGVYPKEFDWIVVDFNGSYILFYNVYSLWKKEKLSKLSEAVYQAIIHFRNGEMNGNYYDKDELFIKLLNKLEKESKDDPVKYMRKICQYLYDEIPYYDWVGFYMINKDNVLELFEFVGEPTEHVKINIGEGICGQAAMLRDVFIVQDVSKETNYLSCSPKVRSEIVVPIFKNKDVIGELDIDSHYITPFDDRDRKFLERICEDIPKIWDEKLFERR</sequence>